<sequence>MRIDYQKLVNYIYHHYIGIILLAAVCSVFSGFFAVKLAKNIKTDFADLLPNDYESVRELNRIKARVGGIGPLMVVITGDDMDKAVDFMLVLADSLEKSPLISSLSRLDNKRELIEANRLLYTDLDDLQEIHARLDDHVEVQKLKQSPLYFALDDEEDEGLDFSDIKDKYRKRNGET</sequence>
<keyword evidence="1" id="KW-1133">Transmembrane helix</keyword>
<protein>
    <submittedName>
        <fullName evidence="2">Uncharacterized protein</fullName>
    </submittedName>
</protein>
<name>A0A382WI22_9ZZZZ</name>
<feature type="non-terminal residue" evidence="2">
    <location>
        <position position="176"/>
    </location>
</feature>
<evidence type="ECO:0000256" key="1">
    <source>
        <dbReference type="SAM" id="Phobius"/>
    </source>
</evidence>
<proteinExistence type="predicted"/>
<organism evidence="2">
    <name type="scientific">marine metagenome</name>
    <dbReference type="NCBI Taxonomy" id="408172"/>
    <lineage>
        <taxon>unclassified sequences</taxon>
        <taxon>metagenomes</taxon>
        <taxon>ecological metagenomes</taxon>
    </lineage>
</organism>
<keyword evidence="1" id="KW-0812">Transmembrane</keyword>
<dbReference type="EMBL" id="UINC01160022">
    <property type="protein sequence ID" value="SVD58433.1"/>
    <property type="molecule type" value="Genomic_DNA"/>
</dbReference>
<dbReference type="AlphaFoldDB" id="A0A382WI22"/>
<gene>
    <name evidence="2" type="ORF">METZ01_LOCUS411287</name>
</gene>
<reference evidence="2" key="1">
    <citation type="submission" date="2018-05" db="EMBL/GenBank/DDBJ databases">
        <authorList>
            <person name="Lanie J.A."/>
            <person name="Ng W.-L."/>
            <person name="Kazmierczak K.M."/>
            <person name="Andrzejewski T.M."/>
            <person name="Davidsen T.M."/>
            <person name="Wayne K.J."/>
            <person name="Tettelin H."/>
            <person name="Glass J.I."/>
            <person name="Rusch D."/>
            <person name="Podicherti R."/>
            <person name="Tsui H.-C.T."/>
            <person name="Winkler M.E."/>
        </authorList>
    </citation>
    <scope>NUCLEOTIDE SEQUENCE</scope>
</reference>
<keyword evidence="1" id="KW-0472">Membrane</keyword>
<evidence type="ECO:0000313" key="2">
    <source>
        <dbReference type="EMBL" id="SVD58433.1"/>
    </source>
</evidence>
<accession>A0A382WI22</accession>
<feature type="transmembrane region" description="Helical" evidence="1">
    <location>
        <begin position="12"/>
        <end position="35"/>
    </location>
</feature>